<comment type="similarity">
    <text evidence="3">Belongs to the CTC1 family.</text>
</comment>
<dbReference type="PANTHER" id="PTHR14865:SF2">
    <property type="entry name" value="CST COMPLEX SUBUNIT CTC1"/>
    <property type="match status" value="1"/>
</dbReference>
<evidence type="ECO:0000256" key="6">
    <source>
        <dbReference type="ARBA" id="ARBA00022895"/>
    </source>
</evidence>
<sequence>MLSVSNLLRHDHPAFTSDCMPICGRLRIVESRHHEKFPRGTLLLLDLISVDNVILCQVDKLYHDLQDQTVVIDRWHLIHLDTVQYLEFAMRNVARLQQPSIPITSEVKARTAAIVEFLVHQQPRPSVLSPDRLVHRFQCHPTSEMIVNLVAVVSAKSILYTKPGSAAVFILELHDADPASSWTVPLVFKGDCFVKLHAEFAVGEAYLFCTLETGDMTHKIHIPPATQSTKRKVLKYSEDRSNFYQLYHHRQYKDLLSLAPPMDTPAPADSQTVDSQTVLDLEPPTTITSDQPLPLPTQAMMQDLPLGIPHDHPTSRIVQRGNQYQLQHHTGTVTRVLDPIFGIYELDHRYILCLFHYFDYSEKRPYRVGTTLTISYVHLLRVAINTRYGSPCHLLDSTQQWLSSQPSAGGASDDDVSEDDNNDPPMEDPSQPHRPRHVVFMIACMRSNVKITSFASFMEGTPPLSPMTTDPLHVFGQAWNNSFQELKLRVYSLCSCHHLHAASLIRQLELFAALHAKFRSTLNEDSKTANDVPALYSLWEETGQLVLSTTGNRLVQTQGDMYADFFHHGRSCLAMHGSTARSPRLQLDAFPTLTQILTWIERDDDSPGKSRLTHHPPNRLSPQMQRTSARVDRYFFDANTNDTAWVLGLAQYLNDGRLYLTDDTQRVPLVVTPSQDHPHHRALTPGTFFLLKRFQWIVEDVSYHSGVDSLGQDNKVPLVKKYLMCSMDDMVPLHSITPPTPAAYHIHPPLSPSREPCGFRLAPSSSDQTQAGDYANAIAGTLAHATGNQEEDGNGDAPPPRVFFILEISPTEKLVRNHSIHLQLSVRTLLYPLMVLDGPADHDVPREVTLIFTTVFNSLAMAGPLEAGQRIVIHGVNMFKPDTRSMISTVYIDSAVHQFALIDCPLRENFGQPPAQPEMKLVPVYDDISSAAIRTLNPTRSTYRQSIQNRLDQLWAQYRQAQSAFSVKELITRARHGQEQLPALVNVRGVILAKTFTNSDAASDRLVTSSNQNLAADLFDTIGLGNGHATRRLFLKLGQLDGMASLDVYFDAAFQQALFEPGVVPGNTVLLRKVRIRKSAKSKRWYGSASLFTVIMVDNLLDISMADTWAAATENLPIRPLATLAGQGLASDLIAKRAGGISDFDTHAPDDDNNNATASQPDQQNDWDMDGISKSVVRVLRIHSVLLQWLCQACGGVVSGGQCQGQCKDARKHFRAEARATMYDGSGRAEAMMDGDDLVFALLMLQKKQKEAIKDAVWQSGTMYAGNRLLGSASASDNDLATFRLRNGMTLNDLCRRAESLSHFSVYFEQYFSNHPAAKSVMDTLGLVPVRWKNQQHDLSVAGLPFVTIKVLSLTPVDHVQYGWDLLQQLQ</sequence>
<evidence type="ECO:0000313" key="11">
    <source>
        <dbReference type="Proteomes" id="UP000242146"/>
    </source>
</evidence>
<accession>A0A1X2GV40</accession>
<dbReference type="PANTHER" id="PTHR14865">
    <property type="entry name" value="CST COMPLEX SUBUNIT CTC1"/>
    <property type="match status" value="1"/>
</dbReference>
<dbReference type="GO" id="GO:0045740">
    <property type="term" value="P:positive regulation of DNA replication"/>
    <property type="evidence" value="ECO:0007669"/>
    <property type="project" value="TreeGrafter"/>
</dbReference>
<protein>
    <recommendedName>
        <fullName evidence="4">CST complex subunit CTC1</fullName>
    </recommendedName>
</protein>
<dbReference type="GO" id="GO:0003697">
    <property type="term" value="F:single-stranded DNA binding"/>
    <property type="evidence" value="ECO:0007669"/>
    <property type="project" value="TreeGrafter"/>
</dbReference>
<comment type="subcellular location">
    <subcellularLocation>
        <location evidence="2">Chromosome</location>
        <location evidence="2">Telomere</location>
    </subcellularLocation>
    <subcellularLocation>
        <location evidence="1">Nucleus</location>
    </subcellularLocation>
</comment>
<evidence type="ECO:0000256" key="1">
    <source>
        <dbReference type="ARBA" id="ARBA00004123"/>
    </source>
</evidence>
<keyword evidence="6" id="KW-0779">Telomere</keyword>
<comment type="caution">
    <text evidence="10">The sequence shown here is derived from an EMBL/GenBank/DDBJ whole genome shotgun (WGS) entry which is preliminary data.</text>
</comment>
<proteinExistence type="inferred from homology"/>
<feature type="region of interest" description="Disordered" evidence="9">
    <location>
        <begin position="1144"/>
        <end position="1168"/>
    </location>
</feature>
<gene>
    <name evidence="10" type="ORF">DM01DRAFT_1379777</name>
</gene>
<evidence type="ECO:0000256" key="7">
    <source>
        <dbReference type="ARBA" id="ARBA00023125"/>
    </source>
</evidence>
<keyword evidence="7" id="KW-0238">DNA-binding</keyword>
<feature type="compositionally biased region" description="Acidic residues" evidence="9">
    <location>
        <begin position="412"/>
        <end position="426"/>
    </location>
</feature>
<organism evidence="10 11">
    <name type="scientific">Hesseltinella vesiculosa</name>
    <dbReference type="NCBI Taxonomy" id="101127"/>
    <lineage>
        <taxon>Eukaryota</taxon>
        <taxon>Fungi</taxon>
        <taxon>Fungi incertae sedis</taxon>
        <taxon>Mucoromycota</taxon>
        <taxon>Mucoromycotina</taxon>
        <taxon>Mucoromycetes</taxon>
        <taxon>Mucorales</taxon>
        <taxon>Cunninghamellaceae</taxon>
        <taxon>Hesseltinella</taxon>
    </lineage>
</organism>
<dbReference type="GO" id="GO:1990879">
    <property type="term" value="C:CST complex"/>
    <property type="evidence" value="ECO:0007669"/>
    <property type="project" value="TreeGrafter"/>
</dbReference>
<feature type="region of interest" description="Disordered" evidence="9">
    <location>
        <begin position="604"/>
        <end position="624"/>
    </location>
</feature>
<dbReference type="EMBL" id="MCGT01000002">
    <property type="protein sequence ID" value="ORX61894.1"/>
    <property type="molecule type" value="Genomic_DNA"/>
</dbReference>
<dbReference type="Proteomes" id="UP000242146">
    <property type="component" value="Unassembled WGS sequence"/>
</dbReference>
<dbReference type="STRING" id="101127.A0A1X2GV40"/>
<dbReference type="GO" id="GO:0010833">
    <property type="term" value="P:telomere maintenance via telomere lengthening"/>
    <property type="evidence" value="ECO:0007669"/>
    <property type="project" value="TreeGrafter"/>
</dbReference>
<keyword evidence="11" id="KW-1185">Reference proteome</keyword>
<keyword evidence="8" id="KW-0539">Nucleus</keyword>
<feature type="compositionally biased region" description="Polar residues" evidence="9">
    <location>
        <begin position="1154"/>
        <end position="1166"/>
    </location>
</feature>
<dbReference type="GO" id="GO:0042162">
    <property type="term" value="F:telomeric DNA binding"/>
    <property type="evidence" value="ECO:0007669"/>
    <property type="project" value="TreeGrafter"/>
</dbReference>
<evidence type="ECO:0000256" key="2">
    <source>
        <dbReference type="ARBA" id="ARBA00004574"/>
    </source>
</evidence>
<dbReference type="InterPro" id="IPR042617">
    <property type="entry name" value="CTC1-like"/>
</dbReference>
<name>A0A1X2GV40_9FUNG</name>
<evidence type="ECO:0000256" key="5">
    <source>
        <dbReference type="ARBA" id="ARBA00022454"/>
    </source>
</evidence>
<reference evidence="10 11" key="1">
    <citation type="submission" date="2016-07" db="EMBL/GenBank/DDBJ databases">
        <title>Pervasive Adenine N6-methylation of Active Genes in Fungi.</title>
        <authorList>
            <consortium name="DOE Joint Genome Institute"/>
            <person name="Mondo S.J."/>
            <person name="Dannebaum R.O."/>
            <person name="Kuo R.C."/>
            <person name="Labutti K."/>
            <person name="Haridas S."/>
            <person name="Kuo A."/>
            <person name="Salamov A."/>
            <person name="Ahrendt S.R."/>
            <person name="Lipzen A."/>
            <person name="Sullivan W."/>
            <person name="Andreopoulos W.B."/>
            <person name="Clum A."/>
            <person name="Lindquist E."/>
            <person name="Daum C."/>
            <person name="Ramamoorthy G.K."/>
            <person name="Gryganskyi A."/>
            <person name="Culley D."/>
            <person name="Magnuson J.K."/>
            <person name="James T.Y."/>
            <person name="O'Malley M.A."/>
            <person name="Stajich J.E."/>
            <person name="Spatafora J.W."/>
            <person name="Visel A."/>
            <person name="Grigoriev I.V."/>
        </authorList>
    </citation>
    <scope>NUCLEOTIDE SEQUENCE [LARGE SCALE GENOMIC DNA]</scope>
    <source>
        <strain evidence="10 11">NRRL 3301</strain>
    </source>
</reference>
<evidence type="ECO:0000256" key="4">
    <source>
        <dbReference type="ARBA" id="ARBA00016175"/>
    </source>
</evidence>
<feature type="region of interest" description="Disordered" evidence="9">
    <location>
        <begin position="403"/>
        <end position="433"/>
    </location>
</feature>
<evidence type="ECO:0000256" key="8">
    <source>
        <dbReference type="ARBA" id="ARBA00023242"/>
    </source>
</evidence>
<evidence type="ECO:0000313" key="10">
    <source>
        <dbReference type="EMBL" id="ORX61894.1"/>
    </source>
</evidence>
<dbReference type="OrthoDB" id="2314520at2759"/>
<keyword evidence="5" id="KW-0158">Chromosome</keyword>
<evidence type="ECO:0000256" key="9">
    <source>
        <dbReference type="SAM" id="MobiDB-lite"/>
    </source>
</evidence>
<evidence type="ECO:0000256" key="3">
    <source>
        <dbReference type="ARBA" id="ARBA00006332"/>
    </source>
</evidence>